<dbReference type="SUPFAM" id="SSF109998">
    <property type="entry name" value="Triger factor/SurA peptide-binding domain-like"/>
    <property type="match status" value="1"/>
</dbReference>
<comment type="caution">
    <text evidence="2">The sequence shown here is derived from an EMBL/GenBank/DDBJ whole genome shotgun (WGS) entry which is preliminary data.</text>
</comment>
<evidence type="ECO:0000313" key="3">
    <source>
        <dbReference type="Proteomes" id="UP000546464"/>
    </source>
</evidence>
<dbReference type="Proteomes" id="UP000546464">
    <property type="component" value="Unassembled WGS sequence"/>
</dbReference>
<gene>
    <name evidence="2" type="ORF">H5P28_00955</name>
</gene>
<dbReference type="RefSeq" id="WP_185673835.1">
    <property type="nucleotide sequence ID" value="NZ_JACHVB010000011.1"/>
</dbReference>
<keyword evidence="3" id="KW-1185">Reference proteome</keyword>
<sequence>MNIDNELKRLEEEKKKLQKQKQQLLEQKRKRKAAQAKLATLVKQSGFDTPKALVEALIEKYGVRLQRETAALPQRRKHTKVTPELRDHIKGLLHEKSMNRVSKEQRISYAVIAKVANGAYDKLK</sequence>
<name>A0A842H912_9BACT</name>
<protein>
    <submittedName>
        <fullName evidence="2">Uncharacterized protein</fullName>
    </submittedName>
</protein>
<keyword evidence="1" id="KW-0175">Coiled coil</keyword>
<reference evidence="2 3" key="1">
    <citation type="submission" date="2020-07" db="EMBL/GenBank/DDBJ databases">
        <authorList>
            <person name="Feng X."/>
        </authorList>
    </citation>
    <scope>NUCLEOTIDE SEQUENCE [LARGE SCALE GENOMIC DNA]</scope>
    <source>
        <strain evidence="2 3">JCM31066</strain>
    </source>
</reference>
<dbReference type="InterPro" id="IPR027304">
    <property type="entry name" value="Trigger_fact/SurA_dom_sf"/>
</dbReference>
<evidence type="ECO:0000313" key="2">
    <source>
        <dbReference type="EMBL" id="MBC2592820.1"/>
    </source>
</evidence>
<feature type="coiled-coil region" evidence="1">
    <location>
        <begin position="3"/>
        <end position="44"/>
    </location>
</feature>
<accession>A0A842H912</accession>
<proteinExistence type="predicted"/>
<evidence type="ECO:0000256" key="1">
    <source>
        <dbReference type="SAM" id="Coils"/>
    </source>
</evidence>
<organism evidence="2 3">
    <name type="scientific">Ruficoccus amylovorans</name>
    <dbReference type="NCBI Taxonomy" id="1804625"/>
    <lineage>
        <taxon>Bacteria</taxon>
        <taxon>Pseudomonadati</taxon>
        <taxon>Verrucomicrobiota</taxon>
        <taxon>Opitutia</taxon>
        <taxon>Puniceicoccales</taxon>
        <taxon>Cerasicoccaceae</taxon>
        <taxon>Ruficoccus</taxon>
    </lineage>
</organism>
<dbReference type="EMBL" id="JACHVB010000011">
    <property type="protein sequence ID" value="MBC2592820.1"/>
    <property type="molecule type" value="Genomic_DNA"/>
</dbReference>
<dbReference type="AlphaFoldDB" id="A0A842H912"/>